<dbReference type="InterPro" id="IPR000620">
    <property type="entry name" value="EamA_dom"/>
</dbReference>
<dbReference type="EMBL" id="MHST01000012">
    <property type="protein sequence ID" value="OHA49196.1"/>
    <property type="molecule type" value="Genomic_DNA"/>
</dbReference>
<dbReference type="Pfam" id="PF00892">
    <property type="entry name" value="EamA"/>
    <property type="match status" value="1"/>
</dbReference>
<feature type="transmembrane region" description="Helical" evidence="1">
    <location>
        <begin position="34"/>
        <end position="52"/>
    </location>
</feature>
<dbReference type="STRING" id="1802363.A2682_00815"/>
<feature type="transmembrane region" description="Helical" evidence="1">
    <location>
        <begin position="117"/>
        <end position="134"/>
    </location>
</feature>
<protein>
    <recommendedName>
        <fullName evidence="2">EamA domain-containing protein</fullName>
    </recommendedName>
</protein>
<evidence type="ECO:0000259" key="2">
    <source>
        <dbReference type="Pfam" id="PF00892"/>
    </source>
</evidence>
<keyword evidence="1" id="KW-1133">Transmembrane helix</keyword>
<evidence type="ECO:0000256" key="1">
    <source>
        <dbReference type="SAM" id="Phobius"/>
    </source>
</evidence>
<keyword evidence="1" id="KW-0472">Membrane</keyword>
<name>A0A1G2PLL0_TERXR</name>
<keyword evidence="1" id="KW-0812">Transmembrane</keyword>
<dbReference type="Gene3D" id="1.10.3730.20">
    <property type="match status" value="1"/>
</dbReference>
<comment type="caution">
    <text evidence="3">The sequence shown here is derived from an EMBL/GenBank/DDBJ whole genome shotgun (WGS) entry which is preliminary data.</text>
</comment>
<sequence length="136" mass="14271">MKPWVVPILVAVVLWGIAAFLRKKAVLFLPPQSAVTFEVLGASAVILLLFALSGGHLVKDPRGVLFAVFTGIFAVAGTLFMFYALKNGPVSIVTSFSAVAVVITVILGVLLLHEKLLLHQVAGIALGIVAAILLSL</sequence>
<dbReference type="AlphaFoldDB" id="A0A1G2PLL0"/>
<dbReference type="GO" id="GO:0016020">
    <property type="term" value="C:membrane"/>
    <property type="evidence" value="ECO:0007669"/>
    <property type="project" value="InterPro"/>
</dbReference>
<reference evidence="3 4" key="1">
    <citation type="journal article" date="2016" name="Nat. Commun.">
        <title>Thousands of microbial genomes shed light on interconnected biogeochemical processes in an aquifer system.</title>
        <authorList>
            <person name="Anantharaman K."/>
            <person name="Brown C.T."/>
            <person name="Hug L.A."/>
            <person name="Sharon I."/>
            <person name="Castelle C.J."/>
            <person name="Probst A.J."/>
            <person name="Thomas B.C."/>
            <person name="Singh A."/>
            <person name="Wilkins M.J."/>
            <person name="Karaoz U."/>
            <person name="Brodie E.L."/>
            <person name="Williams K.H."/>
            <person name="Hubbard S.S."/>
            <person name="Banfield J.F."/>
        </authorList>
    </citation>
    <scope>NUCLEOTIDE SEQUENCE [LARGE SCALE GENOMIC DNA]</scope>
    <source>
        <strain evidence="4">RIFCSPHIGHO2_01_FULL_58_15</strain>
    </source>
</reference>
<feature type="transmembrane region" description="Helical" evidence="1">
    <location>
        <begin position="64"/>
        <end position="85"/>
    </location>
</feature>
<organism evidence="3 4">
    <name type="scientific">Terrybacteria sp. (strain RIFCSPHIGHO2_01_FULL_58_15)</name>
    <dbReference type="NCBI Taxonomy" id="1802363"/>
    <lineage>
        <taxon>Bacteria</taxon>
        <taxon>Candidatus Terryibacteriota</taxon>
    </lineage>
</organism>
<accession>A0A1G2PLL0</accession>
<feature type="domain" description="EamA" evidence="2">
    <location>
        <begin position="4"/>
        <end position="135"/>
    </location>
</feature>
<evidence type="ECO:0000313" key="4">
    <source>
        <dbReference type="Proteomes" id="UP000178690"/>
    </source>
</evidence>
<dbReference type="InterPro" id="IPR037185">
    <property type="entry name" value="EmrE-like"/>
</dbReference>
<feature type="transmembrane region" description="Helical" evidence="1">
    <location>
        <begin position="6"/>
        <end position="22"/>
    </location>
</feature>
<proteinExistence type="predicted"/>
<evidence type="ECO:0000313" key="3">
    <source>
        <dbReference type="EMBL" id="OHA49196.1"/>
    </source>
</evidence>
<dbReference type="Proteomes" id="UP000178690">
    <property type="component" value="Unassembled WGS sequence"/>
</dbReference>
<gene>
    <name evidence="3" type="ORF">A2682_00815</name>
</gene>
<dbReference type="SUPFAM" id="SSF103481">
    <property type="entry name" value="Multidrug resistance efflux transporter EmrE"/>
    <property type="match status" value="1"/>
</dbReference>
<feature type="transmembrane region" description="Helical" evidence="1">
    <location>
        <begin position="92"/>
        <end position="111"/>
    </location>
</feature>